<dbReference type="PANTHER" id="PTHR32194:SF2">
    <property type="entry name" value="PROTEASOME SUBUNIT BETA TYPE-1"/>
    <property type="match status" value="1"/>
</dbReference>
<dbReference type="PROSITE" id="PS51476">
    <property type="entry name" value="PROTEASOME_BETA_2"/>
    <property type="match status" value="1"/>
</dbReference>
<evidence type="ECO:0000313" key="6">
    <source>
        <dbReference type="EMBL" id="GFU44175.1"/>
    </source>
</evidence>
<evidence type="ECO:0000256" key="2">
    <source>
        <dbReference type="ARBA" id="ARBA00022490"/>
    </source>
</evidence>
<comment type="caution">
    <text evidence="6">The sequence shown here is derived from an EMBL/GenBank/DDBJ whole genome shotgun (WGS) entry which is preliminary data.</text>
</comment>
<evidence type="ECO:0000256" key="4">
    <source>
        <dbReference type="ARBA" id="ARBA00023242"/>
    </source>
</evidence>
<comment type="subunit">
    <text evidence="5">The 26S proteasome consists of a 20S proteasome core and two 19S regulatory subunits. The 20S proteasome core is composed of 28 subunits that are arranged in four stacked rings, resulting in a barrel-shaped structure. The two end rings are each formed by seven alpha subunits, and the two central rings are each formed by seven beta subunits. The catalytic chamber with the active sites is on the inside of the barrel.</text>
</comment>
<keyword evidence="3 6" id="KW-0647">Proteasome</keyword>
<dbReference type="GO" id="GO:0005737">
    <property type="term" value="C:cytoplasm"/>
    <property type="evidence" value="ECO:0007669"/>
    <property type="project" value="TreeGrafter"/>
</dbReference>
<comment type="subcellular location">
    <subcellularLocation>
        <location evidence="1">Nucleus</location>
    </subcellularLocation>
</comment>
<reference evidence="6" key="1">
    <citation type="submission" date="2020-08" db="EMBL/GenBank/DDBJ databases">
        <title>Multicomponent nature underlies the extraordinary mechanical properties of spider dragline silk.</title>
        <authorList>
            <person name="Kono N."/>
            <person name="Nakamura H."/>
            <person name="Mori M."/>
            <person name="Yoshida Y."/>
            <person name="Ohtoshi R."/>
            <person name="Malay A.D."/>
            <person name="Moran D.A.P."/>
            <person name="Tomita M."/>
            <person name="Numata K."/>
            <person name="Arakawa K."/>
        </authorList>
    </citation>
    <scope>NUCLEOTIDE SEQUENCE</scope>
</reference>
<dbReference type="GO" id="GO:0005634">
    <property type="term" value="C:nucleus"/>
    <property type="evidence" value="ECO:0007669"/>
    <property type="project" value="UniProtKB-SubCell"/>
</dbReference>
<dbReference type="InterPro" id="IPR023333">
    <property type="entry name" value="Proteasome_suB-type"/>
</dbReference>
<dbReference type="Gene3D" id="3.60.20.10">
    <property type="entry name" value="Glutamine Phosphoribosylpyrophosphate, subunit 1, domain 1"/>
    <property type="match status" value="1"/>
</dbReference>
<dbReference type="CDD" id="cd03757">
    <property type="entry name" value="proteasome_beta_type_1"/>
    <property type="match status" value="1"/>
</dbReference>
<evidence type="ECO:0000256" key="3">
    <source>
        <dbReference type="ARBA" id="ARBA00022942"/>
    </source>
</evidence>
<keyword evidence="4" id="KW-0539">Nucleus</keyword>
<keyword evidence="2" id="KW-0963">Cytoplasm</keyword>
<dbReference type="AlphaFoldDB" id="A0A8X6QT73"/>
<dbReference type="Pfam" id="PF00227">
    <property type="entry name" value="Proteasome"/>
    <property type="match status" value="1"/>
</dbReference>
<evidence type="ECO:0000313" key="7">
    <source>
        <dbReference type="Proteomes" id="UP000887013"/>
    </source>
</evidence>
<dbReference type="SUPFAM" id="SSF56235">
    <property type="entry name" value="N-terminal nucleophile aminohydrolases (Ntn hydrolases)"/>
    <property type="match status" value="1"/>
</dbReference>
<evidence type="ECO:0000256" key="1">
    <source>
        <dbReference type="ARBA" id="ARBA00004123"/>
    </source>
</evidence>
<dbReference type="Proteomes" id="UP000887013">
    <property type="component" value="Unassembled WGS sequence"/>
</dbReference>
<dbReference type="InterPro" id="IPR029055">
    <property type="entry name" value="Ntn_hydrolases_N"/>
</dbReference>
<gene>
    <name evidence="6" type="primary">PSMB1</name>
    <name evidence="6" type="ORF">NPIL_438721</name>
</gene>
<dbReference type="GO" id="GO:0005839">
    <property type="term" value="C:proteasome core complex"/>
    <property type="evidence" value="ECO:0007669"/>
    <property type="project" value="InterPro"/>
</dbReference>
<dbReference type="EMBL" id="BMAW01036478">
    <property type="protein sequence ID" value="GFU44175.1"/>
    <property type="molecule type" value="Genomic_DNA"/>
</dbReference>
<keyword evidence="7" id="KW-1185">Reference proteome</keyword>
<proteinExistence type="predicted"/>
<dbReference type="InterPro" id="IPR001353">
    <property type="entry name" value="Proteasome_sua/b"/>
</dbReference>
<dbReference type="GO" id="GO:0051603">
    <property type="term" value="P:proteolysis involved in protein catabolic process"/>
    <property type="evidence" value="ECO:0007669"/>
    <property type="project" value="InterPro"/>
</dbReference>
<sequence length="221" mass="24448">MFSKPKQVAFSPYESNEGSIVAIAGDDYAIIASDTRLSTGYSIYSRNQPKLFRLSNKTVLGSAGCWCDVLTLTRILEAKMKMYLHEHNKEMSTPAVSQLLSTLLYYKRFFPYYASNVVAGLDEDGVGRVYNYDSIGSKGMQKYIAAGSSSSLLQPLLDNQAAFKNMEGPKPPPLSLEKAVILVQDVFISAAERDIYTGDSVVINIITKDGIKDMSIDLRRD</sequence>
<name>A0A8X6QT73_NEPPI</name>
<organism evidence="6 7">
    <name type="scientific">Nephila pilipes</name>
    <name type="common">Giant wood spider</name>
    <name type="synonym">Nephila maculata</name>
    <dbReference type="NCBI Taxonomy" id="299642"/>
    <lineage>
        <taxon>Eukaryota</taxon>
        <taxon>Metazoa</taxon>
        <taxon>Ecdysozoa</taxon>
        <taxon>Arthropoda</taxon>
        <taxon>Chelicerata</taxon>
        <taxon>Arachnida</taxon>
        <taxon>Araneae</taxon>
        <taxon>Araneomorphae</taxon>
        <taxon>Entelegynae</taxon>
        <taxon>Araneoidea</taxon>
        <taxon>Nephilidae</taxon>
        <taxon>Nephila</taxon>
    </lineage>
</organism>
<dbReference type="PANTHER" id="PTHR32194">
    <property type="entry name" value="METALLOPROTEASE TLDD"/>
    <property type="match status" value="1"/>
</dbReference>
<protein>
    <submittedName>
        <fullName evidence="6">Proteasome subunit beta type-1</fullName>
    </submittedName>
</protein>
<evidence type="ECO:0000256" key="5">
    <source>
        <dbReference type="ARBA" id="ARBA00026071"/>
    </source>
</evidence>
<accession>A0A8X6QT73</accession>
<dbReference type="FunFam" id="3.60.20.10:FF:000027">
    <property type="entry name" value="Proteasome subunit beta type-6"/>
    <property type="match status" value="1"/>
</dbReference>
<dbReference type="OrthoDB" id="268479at2759"/>